<evidence type="ECO:0000313" key="2">
    <source>
        <dbReference type="Proteomes" id="UP000232722"/>
    </source>
</evidence>
<sequence>LTVFFKIIGELFDAYLNCTISHKSKIIMVMRCYFFLQMWKEYLLQCNEIYQNKWYLISKTCISMQSFKIFISLAESMLLLILAYRKYYSTFPFFLWEHGTEAIEHVFGLARQIVPDFTYYEFYKIINKVMYRDKILRLENLINHHLHKVL</sequence>
<dbReference type="VEuPathDB" id="FungiDB:FUN_025526"/>
<accession>A0A2N0P4Q4</accession>
<dbReference type="Proteomes" id="UP000232722">
    <property type="component" value="Unassembled WGS sequence"/>
</dbReference>
<comment type="caution">
    <text evidence="1">The sequence shown here is derived from an EMBL/GenBank/DDBJ whole genome shotgun (WGS) entry which is preliminary data.</text>
</comment>
<protein>
    <submittedName>
        <fullName evidence="1">Uncharacterized protein</fullName>
    </submittedName>
</protein>
<organism evidence="1 2">
    <name type="scientific">Rhizophagus irregularis</name>
    <dbReference type="NCBI Taxonomy" id="588596"/>
    <lineage>
        <taxon>Eukaryota</taxon>
        <taxon>Fungi</taxon>
        <taxon>Fungi incertae sedis</taxon>
        <taxon>Mucoromycota</taxon>
        <taxon>Glomeromycotina</taxon>
        <taxon>Glomeromycetes</taxon>
        <taxon>Glomerales</taxon>
        <taxon>Glomeraceae</taxon>
        <taxon>Rhizophagus</taxon>
    </lineage>
</organism>
<gene>
    <name evidence="1" type="ORF">RhiirA5_298093</name>
</gene>
<reference evidence="1 2" key="2">
    <citation type="submission" date="2017-09" db="EMBL/GenBank/DDBJ databases">
        <title>Extensive intraspecific genome diversity in a model arbuscular mycorrhizal fungus.</title>
        <authorList>
            <person name="Chen E.C."/>
            <person name="Morin E."/>
            <person name="Beaudet D."/>
            <person name="Noel J."/>
            <person name="Ndikumana S."/>
            <person name="Charron P."/>
            <person name="St-Onge C."/>
            <person name="Giorgi J."/>
            <person name="Grigoriev I.V."/>
            <person name="Roux C."/>
            <person name="Martin F.M."/>
            <person name="Corradi N."/>
        </authorList>
    </citation>
    <scope>NUCLEOTIDE SEQUENCE [LARGE SCALE GENOMIC DNA]</scope>
    <source>
        <strain evidence="1 2">A5</strain>
    </source>
</reference>
<evidence type="ECO:0000313" key="1">
    <source>
        <dbReference type="EMBL" id="PKC01810.1"/>
    </source>
</evidence>
<reference evidence="1 2" key="1">
    <citation type="submission" date="2016-04" db="EMBL/GenBank/DDBJ databases">
        <title>Genome analyses suggest a sexual origin of heterokaryosis in a supposedly ancient asexual fungus.</title>
        <authorList>
            <person name="Ropars J."/>
            <person name="Sedzielewska K."/>
            <person name="Noel J."/>
            <person name="Charron P."/>
            <person name="Farinelli L."/>
            <person name="Marton T."/>
            <person name="Kruger M."/>
            <person name="Pelin A."/>
            <person name="Brachmann A."/>
            <person name="Corradi N."/>
        </authorList>
    </citation>
    <scope>NUCLEOTIDE SEQUENCE [LARGE SCALE GENOMIC DNA]</scope>
    <source>
        <strain evidence="1 2">A5</strain>
    </source>
</reference>
<dbReference type="AlphaFoldDB" id="A0A2N0P4Q4"/>
<proteinExistence type="predicted"/>
<name>A0A2N0P4Q4_9GLOM</name>
<dbReference type="EMBL" id="LLXJ01001513">
    <property type="protein sequence ID" value="PKC01810.1"/>
    <property type="molecule type" value="Genomic_DNA"/>
</dbReference>
<dbReference type="VEuPathDB" id="FungiDB:RhiirFUN_005438"/>
<feature type="non-terminal residue" evidence="1">
    <location>
        <position position="1"/>
    </location>
</feature>